<dbReference type="AlphaFoldDB" id="A0A316UGT6"/>
<keyword evidence="3" id="KW-0507">mRNA processing</keyword>
<reference evidence="11 12" key="1">
    <citation type="journal article" date="2018" name="Mol. Biol. Evol.">
        <title>Broad Genomic Sampling Reveals a Smut Pathogenic Ancestry of the Fungal Clade Ustilaginomycotina.</title>
        <authorList>
            <person name="Kijpornyongpan T."/>
            <person name="Mondo S.J."/>
            <person name="Barry K."/>
            <person name="Sandor L."/>
            <person name="Lee J."/>
            <person name="Lipzen A."/>
            <person name="Pangilinan J."/>
            <person name="LaButti K."/>
            <person name="Hainaut M."/>
            <person name="Henrissat B."/>
            <person name="Grigoriev I.V."/>
            <person name="Spatafora J.W."/>
            <person name="Aime M.C."/>
        </authorList>
    </citation>
    <scope>NUCLEOTIDE SEQUENCE [LARGE SCALE GENOMIC DNA]</scope>
    <source>
        <strain evidence="11 12">MCA 5214</strain>
    </source>
</reference>
<dbReference type="PANTHER" id="PTHR13904:SF0">
    <property type="entry name" value="U4_U6 SMALL NUCLEAR RIBONUCLEOPROTEIN PRP31"/>
    <property type="match status" value="1"/>
</dbReference>
<dbReference type="SUPFAM" id="SSF89124">
    <property type="entry name" value="Nop domain"/>
    <property type="match status" value="1"/>
</dbReference>
<accession>A0A316UGT6</accession>
<evidence type="ECO:0000256" key="7">
    <source>
        <dbReference type="ARBA" id="ARBA00023242"/>
    </source>
</evidence>
<feature type="compositionally biased region" description="Polar residues" evidence="9">
    <location>
        <begin position="570"/>
        <end position="584"/>
    </location>
</feature>
<dbReference type="FunFam" id="1.10.287.4070:FF:000003">
    <property type="entry name" value="U4/U6 small nuclear ribonucleoprotein PRP31"/>
    <property type="match status" value="1"/>
</dbReference>
<name>A0A316UGT6_9BASI</name>
<dbReference type="PANTHER" id="PTHR13904">
    <property type="entry name" value="PRE-MRNA SPLICING FACTOR PRP31"/>
    <property type="match status" value="1"/>
</dbReference>
<dbReference type="Proteomes" id="UP000245884">
    <property type="component" value="Unassembled WGS sequence"/>
</dbReference>
<feature type="compositionally biased region" description="Basic residues" evidence="9">
    <location>
        <begin position="415"/>
        <end position="425"/>
    </location>
</feature>
<dbReference type="Pfam" id="PF09785">
    <property type="entry name" value="Prp31_C"/>
    <property type="match status" value="1"/>
</dbReference>
<dbReference type="OrthoDB" id="4771285at2759"/>
<dbReference type="Gene3D" id="1.10.287.4070">
    <property type="match status" value="1"/>
</dbReference>
<sequence>MSGYADELLDDLASDEEQQQPAQSQVNGSSAPPVNAGTKRSYHDDLDDLSDGDDGEENQEQQVDTLTAKQPSNGVRPAEELDSADVQSMDLASISSVSAISSLLSSSKLQTTMAKITEFESKAASSSSSGDEQTAQRMQIEGVLEHSEEYQLIVRANNLAVEVDNEILLVHKFIRDHYSPRFPELADLIPNAWQYVQAVEALGNEDTLTSGKHSDLESLLPHGTVVVISMTASHTTGKRLPDAEWQRVIEGCRVVKSLDEHRTHILSYVESRISFIAPNLSSLVGSRVATKLLAVAGGLTALSKIPACNIQVLGAARKNQLGGSGVHAATERHVGFVGQADLVAQCPPDVARQAIRLVSAKVALVARMDANHSSPLGTYGSQLKRDLEAKVEKLLEPPPTKLTKALPVPKEGGDKKRRGGRRARKMKELYGASELRKAANRVEFGVAEEEAGAFDETVGLGMAGGNTGKIRATAGEAKTKAKMSRKNQLRLQALSGGQGRSGAASLDAMSGGSGQASGLASSSSAYGGAGAGGGTQTSIAFTPVQGIELADPSARQRKADEANARWFASGTFSTAPGVASTTGKGSMGPPAPKK</sequence>
<evidence type="ECO:0000256" key="5">
    <source>
        <dbReference type="ARBA" id="ARBA00022884"/>
    </source>
</evidence>
<keyword evidence="4" id="KW-0747">Spliceosome</keyword>
<dbReference type="Pfam" id="PF01798">
    <property type="entry name" value="Nop"/>
    <property type="match status" value="1"/>
</dbReference>
<evidence type="ECO:0000256" key="6">
    <source>
        <dbReference type="ARBA" id="ARBA00023187"/>
    </source>
</evidence>
<dbReference type="InterPro" id="IPR002687">
    <property type="entry name" value="Nop_dom"/>
</dbReference>
<feature type="compositionally biased region" description="Low complexity" evidence="9">
    <location>
        <begin position="516"/>
        <end position="526"/>
    </location>
</feature>
<feature type="compositionally biased region" description="Acidic residues" evidence="9">
    <location>
        <begin position="45"/>
        <end position="59"/>
    </location>
</feature>
<dbReference type="GO" id="GO:0005687">
    <property type="term" value="C:U4 snRNP"/>
    <property type="evidence" value="ECO:0007669"/>
    <property type="project" value="TreeGrafter"/>
</dbReference>
<evidence type="ECO:0000256" key="2">
    <source>
        <dbReference type="ARBA" id="ARBA00005572"/>
    </source>
</evidence>
<dbReference type="GO" id="GO:0003723">
    <property type="term" value="F:RNA binding"/>
    <property type="evidence" value="ECO:0007669"/>
    <property type="project" value="UniProtKB-KW"/>
</dbReference>
<dbReference type="GO" id="GO:0000244">
    <property type="term" value="P:spliceosomal tri-snRNP complex assembly"/>
    <property type="evidence" value="ECO:0007669"/>
    <property type="project" value="InterPro"/>
</dbReference>
<feature type="compositionally biased region" description="Polar residues" evidence="9">
    <location>
        <begin position="60"/>
        <end position="73"/>
    </location>
</feature>
<dbReference type="STRING" id="1569628.A0A316UGT6"/>
<keyword evidence="12" id="KW-1185">Reference proteome</keyword>
<feature type="compositionally biased region" description="Polar residues" evidence="9">
    <location>
        <begin position="21"/>
        <end position="32"/>
    </location>
</feature>
<dbReference type="GO" id="GO:0071011">
    <property type="term" value="C:precatalytic spliceosome"/>
    <property type="evidence" value="ECO:0007669"/>
    <property type="project" value="TreeGrafter"/>
</dbReference>
<feature type="region of interest" description="Disordered" evidence="9">
    <location>
        <begin position="400"/>
        <end position="425"/>
    </location>
</feature>
<proteinExistence type="inferred from homology"/>
<evidence type="ECO:0000313" key="12">
    <source>
        <dbReference type="Proteomes" id="UP000245884"/>
    </source>
</evidence>
<dbReference type="GO" id="GO:0046540">
    <property type="term" value="C:U4/U6 x U5 tri-snRNP complex"/>
    <property type="evidence" value="ECO:0007669"/>
    <property type="project" value="InterPro"/>
</dbReference>
<dbReference type="InterPro" id="IPR036070">
    <property type="entry name" value="Nop_dom_sf"/>
</dbReference>
<keyword evidence="7" id="KW-0539">Nucleus</keyword>
<feature type="region of interest" description="Disordered" evidence="9">
    <location>
        <begin position="1"/>
        <end position="83"/>
    </location>
</feature>
<feature type="region of interest" description="Disordered" evidence="9">
    <location>
        <begin position="551"/>
        <end position="594"/>
    </location>
</feature>
<dbReference type="SMART" id="SM00931">
    <property type="entry name" value="NOSIC"/>
    <property type="match status" value="1"/>
</dbReference>
<dbReference type="RefSeq" id="XP_025359084.1">
    <property type="nucleotide sequence ID" value="XM_025507233.1"/>
</dbReference>
<dbReference type="InterPro" id="IPR027105">
    <property type="entry name" value="Prp31"/>
</dbReference>
<evidence type="ECO:0000256" key="9">
    <source>
        <dbReference type="SAM" id="MobiDB-lite"/>
    </source>
</evidence>
<dbReference type="InterPro" id="IPR042239">
    <property type="entry name" value="Nop_C"/>
</dbReference>
<comment type="subcellular location">
    <subcellularLocation>
        <location evidence="1">Nucleus</location>
    </subcellularLocation>
</comment>
<keyword evidence="6" id="KW-0508">mRNA splicing</keyword>
<dbReference type="PROSITE" id="PS51358">
    <property type="entry name" value="NOP"/>
    <property type="match status" value="1"/>
</dbReference>
<protein>
    <submittedName>
        <fullName evidence="11">Nop domain-containing protein</fullName>
    </submittedName>
</protein>
<dbReference type="EMBL" id="KZ819681">
    <property type="protein sequence ID" value="PWN24472.1"/>
    <property type="molecule type" value="Genomic_DNA"/>
</dbReference>
<evidence type="ECO:0000259" key="10">
    <source>
        <dbReference type="PROSITE" id="PS51358"/>
    </source>
</evidence>
<comment type="similarity">
    <text evidence="2">Belongs to the PRP31 family.</text>
</comment>
<dbReference type="Gene3D" id="1.10.246.90">
    <property type="entry name" value="Nop domain"/>
    <property type="match status" value="1"/>
</dbReference>
<keyword evidence="5" id="KW-0694">RNA-binding</keyword>
<dbReference type="GeneID" id="37029056"/>
<dbReference type="InterPro" id="IPR019175">
    <property type="entry name" value="Prp31_C"/>
</dbReference>
<evidence type="ECO:0000313" key="11">
    <source>
        <dbReference type="EMBL" id="PWN24472.1"/>
    </source>
</evidence>
<dbReference type="FunFam" id="1.10.246.90:FF:000002">
    <property type="entry name" value="U4/U6 small nuclear ribonucleoprotein Prp31"/>
    <property type="match status" value="1"/>
</dbReference>
<evidence type="ECO:0000256" key="4">
    <source>
        <dbReference type="ARBA" id="ARBA00022728"/>
    </source>
</evidence>
<dbReference type="InterPro" id="IPR012976">
    <property type="entry name" value="NOSIC"/>
</dbReference>
<keyword evidence="8" id="KW-0687">Ribonucleoprotein</keyword>
<feature type="region of interest" description="Disordered" evidence="9">
    <location>
        <begin position="494"/>
        <end position="532"/>
    </location>
</feature>
<evidence type="ECO:0000256" key="3">
    <source>
        <dbReference type="ARBA" id="ARBA00022664"/>
    </source>
</evidence>
<organism evidence="11 12">
    <name type="scientific">Jaminaea rosea</name>
    <dbReference type="NCBI Taxonomy" id="1569628"/>
    <lineage>
        <taxon>Eukaryota</taxon>
        <taxon>Fungi</taxon>
        <taxon>Dikarya</taxon>
        <taxon>Basidiomycota</taxon>
        <taxon>Ustilaginomycotina</taxon>
        <taxon>Exobasidiomycetes</taxon>
        <taxon>Microstromatales</taxon>
        <taxon>Microstromatales incertae sedis</taxon>
        <taxon>Jaminaea</taxon>
    </lineage>
</organism>
<evidence type="ECO:0000256" key="8">
    <source>
        <dbReference type="ARBA" id="ARBA00023274"/>
    </source>
</evidence>
<feature type="compositionally biased region" description="Acidic residues" evidence="9">
    <location>
        <begin position="7"/>
        <end position="18"/>
    </location>
</feature>
<gene>
    <name evidence="11" type="ORF">BDZ90DRAFT_235019</name>
</gene>
<feature type="domain" description="Nop" evidence="10">
    <location>
        <begin position="276"/>
        <end position="396"/>
    </location>
</feature>
<evidence type="ECO:0000256" key="1">
    <source>
        <dbReference type="ARBA" id="ARBA00004123"/>
    </source>
</evidence>